<dbReference type="GO" id="GO:0003677">
    <property type="term" value="F:DNA binding"/>
    <property type="evidence" value="ECO:0007669"/>
    <property type="project" value="UniProtKB-KW"/>
</dbReference>
<dbReference type="GO" id="GO:0006355">
    <property type="term" value="P:regulation of DNA-templated transcription"/>
    <property type="evidence" value="ECO:0007669"/>
    <property type="project" value="InterPro"/>
</dbReference>
<dbReference type="Gene3D" id="1.10.10.10">
    <property type="entry name" value="Winged helix-like DNA-binding domain superfamily/Winged helix DNA-binding domain"/>
    <property type="match status" value="1"/>
</dbReference>
<evidence type="ECO:0000313" key="6">
    <source>
        <dbReference type="Proteomes" id="UP000485880"/>
    </source>
</evidence>
<gene>
    <name evidence="5" type="ORF">MPC4_110112</name>
</gene>
<keyword evidence="3" id="KW-0804">Transcription</keyword>
<dbReference type="PANTHER" id="PTHR44688:SF16">
    <property type="entry name" value="DNA-BINDING TRANSCRIPTIONAL ACTIVATOR DEVR_DOSR"/>
    <property type="match status" value="1"/>
</dbReference>
<dbReference type="EMBL" id="CABFMQ020000013">
    <property type="protein sequence ID" value="VTZ48812.1"/>
    <property type="molecule type" value="Genomic_DNA"/>
</dbReference>
<dbReference type="PRINTS" id="PR00038">
    <property type="entry name" value="HTHLUXR"/>
</dbReference>
<dbReference type="InterPro" id="IPR000792">
    <property type="entry name" value="Tscrpt_reg_LuxR_C"/>
</dbReference>
<evidence type="ECO:0000256" key="1">
    <source>
        <dbReference type="ARBA" id="ARBA00023015"/>
    </source>
</evidence>
<dbReference type="SUPFAM" id="SSF75516">
    <property type="entry name" value="Pheromone-binding domain of LuxR-like quorum-sensing transcription factors"/>
    <property type="match status" value="1"/>
</dbReference>
<dbReference type="InterPro" id="IPR036693">
    <property type="entry name" value="TF_LuxR_autoind-bd_dom_sf"/>
</dbReference>
<dbReference type="PROSITE" id="PS50043">
    <property type="entry name" value="HTH_LUXR_2"/>
    <property type="match status" value="1"/>
</dbReference>
<accession>A0A8B6M3V6</accession>
<keyword evidence="2" id="KW-0238">DNA-binding</keyword>
<dbReference type="Proteomes" id="UP000485880">
    <property type="component" value="Unassembled WGS sequence"/>
</dbReference>
<protein>
    <submittedName>
        <fullName evidence="5">Transcriptional regulator, LuxR family</fullName>
    </submittedName>
</protein>
<dbReference type="InterPro" id="IPR005143">
    <property type="entry name" value="TF_LuxR_autoind-bd_dom"/>
</dbReference>
<keyword evidence="1" id="KW-0805">Transcription regulation</keyword>
<dbReference type="Pfam" id="PF03472">
    <property type="entry name" value="Autoind_bind"/>
    <property type="match status" value="1"/>
</dbReference>
<feature type="domain" description="HTH luxR-type" evidence="4">
    <location>
        <begin position="180"/>
        <end position="245"/>
    </location>
</feature>
<reference evidence="5 6" key="1">
    <citation type="submission" date="2019-05" db="EMBL/GenBank/DDBJ databases">
        <authorList>
            <person name="Farhan Ul Haque M."/>
        </authorList>
    </citation>
    <scope>NUCLEOTIDE SEQUENCE [LARGE SCALE GENOMIC DNA]</scope>
    <source>
        <strain evidence="5">2</strain>
    </source>
</reference>
<dbReference type="AlphaFoldDB" id="A0A8B6M3V6"/>
<evidence type="ECO:0000259" key="4">
    <source>
        <dbReference type="PROSITE" id="PS50043"/>
    </source>
</evidence>
<dbReference type="SMART" id="SM00421">
    <property type="entry name" value="HTH_LUXR"/>
    <property type="match status" value="1"/>
</dbReference>
<dbReference type="RefSeq" id="WP_174511291.1">
    <property type="nucleotide sequence ID" value="NZ_CABFMQ020000013.1"/>
</dbReference>
<name>A0A8B6M3V6_METTU</name>
<organism evidence="5 6">
    <name type="scientific">Methylocella tundrae</name>
    <dbReference type="NCBI Taxonomy" id="227605"/>
    <lineage>
        <taxon>Bacteria</taxon>
        <taxon>Pseudomonadati</taxon>
        <taxon>Pseudomonadota</taxon>
        <taxon>Alphaproteobacteria</taxon>
        <taxon>Hyphomicrobiales</taxon>
        <taxon>Beijerinckiaceae</taxon>
        <taxon>Methylocella</taxon>
    </lineage>
</organism>
<dbReference type="Gene3D" id="3.30.450.80">
    <property type="entry name" value="Transcription factor LuxR-like, autoinducer-binding domain"/>
    <property type="match status" value="1"/>
</dbReference>
<sequence>MTILDCVDQRTLLQLEADLSPQSIEGFLGFVRGSYGLAHVAYICPSLGWTRVRDPALALAYSDAWLEHLQVQGQEKGDAAKPSPPTIAADWQASMGWAVLPRVKTAIARMLRDAREAGAGRNGLIVPVTDAVNGLAAIFVATSHDGDIDWCARREDLMKAMVRVAHYVHQRARQLHVPDCPSEIGDVSPREISVLKSLAEGKRPREIAMALRISIEVVKVHAESARYKLQALNTAHAVAKAFRVGLIK</sequence>
<keyword evidence="6" id="KW-1185">Reference proteome</keyword>
<dbReference type="InterPro" id="IPR036388">
    <property type="entry name" value="WH-like_DNA-bd_sf"/>
</dbReference>
<comment type="caution">
    <text evidence="5">The sequence shown here is derived from an EMBL/GenBank/DDBJ whole genome shotgun (WGS) entry which is preliminary data.</text>
</comment>
<evidence type="ECO:0000313" key="5">
    <source>
        <dbReference type="EMBL" id="VTZ48812.1"/>
    </source>
</evidence>
<dbReference type="CDD" id="cd06170">
    <property type="entry name" value="LuxR_C_like"/>
    <property type="match status" value="1"/>
</dbReference>
<dbReference type="InterPro" id="IPR016032">
    <property type="entry name" value="Sig_transdc_resp-reg_C-effctor"/>
</dbReference>
<evidence type="ECO:0000256" key="2">
    <source>
        <dbReference type="ARBA" id="ARBA00023125"/>
    </source>
</evidence>
<evidence type="ECO:0000256" key="3">
    <source>
        <dbReference type="ARBA" id="ARBA00023163"/>
    </source>
</evidence>
<dbReference type="SUPFAM" id="SSF46894">
    <property type="entry name" value="C-terminal effector domain of the bipartite response regulators"/>
    <property type="match status" value="1"/>
</dbReference>
<proteinExistence type="predicted"/>
<dbReference type="PANTHER" id="PTHR44688">
    <property type="entry name" value="DNA-BINDING TRANSCRIPTIONAL ACTIVATOR DEVR_DOSR"/>
    <property type="match status" value="1"/>
</dbReference>
<dbReference type="Pfam" id="PF00196">
    <property type="entry name" value="GerE"/>
    <property type="match status" value="1"/>
</dbReference>